<dbReference type="Proteomes" id="UP001500782">
    <property type="component" value="Unassembled WGS sequence"/>
</dbReference>
<sequence length="258" mass="29061">MQWTTIFKKEMLEYWRNVKWIWVPLVFILLSIMDPITTYYLPQIIESVGGMPEGATFTMPELPPADAFMLSLSQLSMLGVAVVVLMSMGLISGERKSGVTELVLVKPVRYFNYISAKWAATLVLVLGSLIVGLLSSWYYVNLLFGKLTFGELIQTICFYGLWMALVVTINTFYNTLFKTPGLVGGLTIITLMVMGILNQIFNHSWTWFPNQISSYIVQSLHSGEIPSELWGTSIVTITVIIGLLIASLFTFRNREMAN</sequence>
<dbReference type="PANTHER" id="PTHR43471">
    <property type="entry name" value="ABC TRANSPORTER PERMEASE"/>
    <property type="match status" value="1"/>
</dbReference>
<accession>A0ABN0WHV8</accession>
<dbReference type="EMBL" id="BAAADJ010000054">
    <property type="protein sequence ID" value="GAA0338400.1"/>
    <property type="molecule type" value="Genomic_DNA"/>
</dbReference>
<keyword evidence="3" id="KW-1185">Reference proteome</keyword>
<evidence type="ECO:0000313" key="3">
    <source>
        <dbReference type="Proteomes" id="UP001500782"/>
    </source>
</evidence>
<protein>
    <recommendedName>
        <fullName evidence="4">ABC transporter permease</fullName>
    </recommendedName>
</protein>
<keyword evidence="1" id="KW-1133">Transmembrane helix</keyword>
<keyword evidence="1" id="KW-0812">Transmembrane</keyword>
<feature type="transmembrane region" description="Helical" evidence="1">
    <location>
        <begin position="67"/>
        <end position="91"/>
    </location>
</feature>
<dbReference type="Pfam" id="PF12679">
    <property type="entry name" value="ABC2_membrane_2"/>
    <property type="match status" value="1"/>
</dbReference>
<comment type="caution">
    <text evidence="2">The sequence shown here is derived from an EMBL/GenBank/DDBJ whole genome shotgun (WGS) entry which is preliminary data.</text>
</comment>
<name>A0ABN0WHV8_9BACI</name>
<gene>
    <name evidence="2" type="ORF">GCM10008967_30840</name>
</gene>
<organism evidence="2 3">
    <name type="scientific">Bacillus carboniphilus</name>
    <dbReference type="NCBI Taxonomy" id="86663"/>
    <lineage>
        <taxon>Bacteria</taxon>
        <taxon>Bacillati</taxon>
        <taxon>Bacillota</taxon>
        <taxon>Bacilli</taxon>
        <taxon>Bacillales</taxon>
        <taxon>Bacillaceae</taxon>
        <taxon>Bacillus</taxon>
    </lineage>
</organism>
<evidence type="ECO:0008006" key="4">
    <source>
        <dbReference type="Google" id="ProtNLM"/>
    </source>
</evidence>
<feature type="transmembrane region" description="Helical" evidence="1">
    <location>
        <begin position="152"/>
        <end position="173"/>
    </location>
</feature>
<proteinExistence type="predicted"/>
<feature type="transmembrane region" description="Helical" evidence="1">
    <location>
        <begin position="118"/>
        <end position="140"/>
    </location>
</feature>
<feature type="transmembrane region" description="Helical" evidence="1">
    <location>
        <begin position="229"/>
        <end position="251"/>
    </location>
</feature>
<evidence type="ECO:0000313" key="2">
    <source>
        <dbReference type="EMBL" id="GAA0338400.1"/>
    </source>
</evidence>
<evidence type="ECO:0000256" key="1">
    <source>
        <dbReference type="SAM" id="Phobius"/>
    </source>
</evidence>
<feature type="transmembrane region" description="Helical" evidence="1">
    <location>
        <begin position="180"/>
        <end position="201"/>
    </location>
</feature>
<reference evidence="2 3" key="1">
    <citation type="journal article" date="2019" name="Int. J. Syst. Evol. Microbiol.">
        <title>The Global Catalogue of Microorganisms (GCM) 10K type strain sequencing project: providing services to taxonomists for standard genome sequencing and annotation.</title>
        <authorList>
            <consortium name="The Broad Institute Genomics Platform"/>
            <consortium name="The Broad Institute Genome Sequencing Center for Infectious Disease"/>
            <person name="Wu L."/>
            <person name="Ma J."/>
        </authorList>
    </citation>
    <scope>NUCLEOTIDE SEQUENCE [LARGE SCALE GENOMIC DNA]</scope>
    <source>
        <strain evidence="2 3">JCM 9731</strain>
    </source>
</reference>
<dbReference type="RefSeq" id="WP_343800742.1">
    <property type="nucleotide sequence ID" value="NZ_BAAADJ010000054.1"/>
</dbReference>
<keyword evidence="1" id="KW-0472">Membrane</keyword>
<feature type="transmembrane region" description="Helical" evidence="1">
    <location>
        <begin position="20"/>
        <end position="41"/>
    </location>
</feature>